<sequence>MCVYGAQTVSTWVCETAAVAAPERLESALLRGRPFVDRTGPTTTS</sequence>
<dbReference type="Proteomes" id="UP000318375">
    <property type="component" value="Segment"/>
</dbReference>
<evidence type="ECO:0000313" key="1">
    <source>
        <dbReference type="EMBL" id="QDF18638.1"/>
    </source>
</evidence>
<keyword evidence="2" id="KW-1185">Reference proteome</keyword>
<gene>
    <name evidence="1" type="primary">152</name>
    <name evidence="1" type="ORF">SEA_PUPPER_152</name>
</gene>
<dbReference type="EMBL" id="MK977695">
    <property type="protein sequence ID" value="QDF18638.1"/>
    <property type="molecule type" value="Genomic_DNA"/>
</dbReference>
<name>A0A4Y6EIS5_9CAUD</name>
<evidence type="ECO:0000313" key="2">
    <source>
        <dbReference type="Proteomes" id="UP000318375"/>
    </source>
</evidence>
<accession>A0A4Y6EIS5</accession>
<dbReference type="GeneID" id="64766171"/>
<reference evidence="1 2" key="1">
    <citation type="submission" date="2019-05" db="EMBL/GenBank/DDBJ databases">
        <authorList>
            <person name="Pope W.H."/>
            <person name="Garlena R.A."/>
            <person name="Russell D.A."/>
            <person name="Jacobs-Sera D."/>
            <person name="Hatfull G.F."/>
        </authorList>
    </citation>
    <scope>NUCLEOTIDE SEQUENCE [LARGE SCALE GENOMIC DNA]</scope>
</reference>
<dbReference type="RefSeq" id="YP_010058940.1">
    <property type="nucleotide sequence ID" value="NC_054723.1"/>
</dbReference>
<dbReference type="KEGG" id="vg:64766171"/>
<organism evidence="1 2">
    <name type="scientific">Gordonia phage Pupper</name>
    <dbReference type="NCBI Taxonomy" id="2571249"/>
    <lineage>
        <taxon>Viruses</taxon>
        <taxon>Duplodnaviria</taxon>
        <taxon>Heunggongvirae</taxon>
        <taxon>Uroviricota</taxon>
        <taxon>Caudoviricetes</taxon>
        <taxon>Puppervirus</taxon>
        <taxon>Puppervirus Pupper</taxon>
    </lineage>
</organism>
<proteinExistence type="predicted"/>
<protein>
    <submittedName>
        <fullName evidence="1">Uncharacterized protein</fullName>
    </submittedName>
</protein>